<dbReference type="GO" id="GO:0005576">
    <property type="term" value="C:extracellular region"/>
    <property type="evidence" value="ECO:0007669"/>
    <property type="project" value="UniProtKB-SubCell"/>
</dbReference>
<name>A0A8S3ZTX4_9EUPU</name>
<reference evidence="9" key="1">
    <citation type="submission" date="2021-04" db="EMBL/GenBank/DDBJ databases">
        <authorList>
            <consortium name="Molecular Ecology Group"/>
        </authorList>
    </citation>
    <scope>NUCLEOTIDE SEQUENCE</scope>
</reference>
<evidence type="ECO:0000313" key="9">
    <source>
        <dbReference type="EMBL" id="CAG5132987.1"/>
    </source>
</evidence>
<feature type="domain" description="Saposin A-type" evidence="8">
    <location>
        <begin position="19"/>
        <end position="59"/>
    </location>
</feature>
<evidence type="ECO:0000256" key="1">
    <source>
        <dbReference type="ARBA" id="ARBA00004613"/>
    </source>
</evidence>
<keyword evidence="4 7" id="KW-0732">Signal</keyword>
<dbReference type="PROSITE" id="PS51110">
    <property type="entry name" value="SAP_A"/>
    <property type="match status" value="1"/>
</dbReference>
<dbReference type="Pfam" id="PF03227">
    <property type="entry name" value="GILT"/>
    <property type="match status" value="1"/>
</dbReference>
<evidence type="ECO:0000313" key="10">
    <source>
        <dbReference type="Proteomes" id="UP000678393"/>
    </source>
</evidence>
<dbReference type="AlphaFoldDB" id="A0A8S3ZTX4"/>
<comment type="similarity">
    <text evidence="2">Belongs to the GILT family.</text>
</comment>
<feature type="chain" id="PRO_5035772655" description="Saposin A-type domain-containing protein" evidence="7">
    <location>
        <begin position="26"/>
        <end position="246"/>
    </location>
</feature>
<organism evidence="9 10">
    <name type="scientific">Candidula unifasciata</name>
    <dbReference type="NCBI Taxonomy" id="100452"/>
    <lineage>
        <taxon>Eukaryota</taxon>
        <taxon>Metazoa</taxon>
        <taxon>Spiralia</taxon>
        <taxon>Lophotrochozoa</taxon>
        <taxon>Mollusca</taxon>
        <taxon>Gastropoda</taxon>
        <taxon>Heterobranchia</taxon>
        <taxon>Euthyneura</taxon>
        <taxon>Panpulmonata</taxon>
        <taxon>Eupulmonata</taxon>
        <taxon>Stylommatophora</taxon>
        <taxon>Helicina</taxon>
        <taxon>Helicoidea</taxon>
        <taxon>Geomitridae</taxon>
        <taxon>Candidula</taxon>
    </lineage>
</organism>
<dbReference type="InterPro" id="IPR004911">
    <property type="entry name" value="Interferon-induced_GILT"/>
</dbReference>
<keyword evidence="6" id="KW-0325">Glycoprotein</keyword>
<dbReference type="Pfam" id="PF02199">
    <property type="entry name" value="SapA"/>
    <property type="match status" value="1"/>
</dbReference>
<dbReference type="PANTHER" id="PTHR13234">
    <property type="entry name" value="GAMMA-INTERFERON INDUCIBLE LYSOSOMAL THIOL REDUCTASE GILT"/>
    <property type="match status" value="1"/>
</dbReference>
<accession>A0A8S3ZTX4</accession>
<dbReference type="EMBL" id="CAJHNH020005802">
    <property type="protein sequence ID" value="CAG5132987.1"/>
    <property type="molecule type" value="Genomic_DNA"/>
</dbReference>
<keyword evidence="5" id="KW-1015">Disulfide bond</keyword>
<evidence type="ECO:0000256" key="2">
    <source>
        <dbReference type="ARBA" id="ARBA00005679"/>
    </source>
</evidence>
<evidence type="ECO:0000256" key="5">
    <source>
        <dbReference type="ARBA" id="ARBA00023157"/>
    </source>
</evidence>
<protein>
    <recommendedName>
        <fullName evidence="8">Saposin A-type domain-containing protein</fullName>
    </recommendedName>
</protein>
<dbReference type="InterPro" id="IPR003119">
    <property type="entry name" value="SAP_A"/>
</dbReference>
<dbReference type="Proteomes" id="UP000678393">
    <property type="component" value="Unassembled WGS sequence"/>
</dbReference>
<dbReference type="PANTHER" id="PTHR13234:SF8">
    <property type="entry name" value="GAMMA-INTERFERON-INDUCIBLE LYSOSOMAL THIOL REDUCTASE"/>
    <property type="match status" value="1"/>
</dbReference>
<gene>
    <name evidence="9" type="ORF">CUNI_LOCUS18545</name>
</gene>
<evidence type="ECO:0000256" key="4">
    <source>
        <dbReference type="ARBA" id="ARBA00022729"/>
    </source>
</evidence>
<feature type="signal peptide" evidence="7">
    <location>
        <begin position="1"/>
        <end position="25"/>
    </location>
</feature>
<comment type="caution">
    <text evidence="9">The sequence shown here is derived from an EMBL/GenBank/DDBJ whole genome shotgun (WGS) entry which is preliminary data.</text>
</comment>
<evidence type="ECO:0000256" key="3">
    <source>
        <dbReference type="ARBA" id="ARBA00022525"/>
    </source>
</evidence>
<dbReference type="PROSITE" id="PS51257">
    <property type="entry name" value="PROKAR_LIPOPROTEIN"/>
    <property type="match status" value="1"/>
</dbReference>
<comment type="subcellular location">
    <subcellularLocation>
        <location evidence="1">Secreted</location>
    </subcellularLocation>
</comment>
<evidence type="ECO:0000256" key="6">
    <source>
        <dbReference type="ARBA" id="ARBA00023180"/>
    </source>
</evidence>
<dbReference type="OrthoDB" id="958254at2759"/>
<keyword evidence="10" id="KW-1185">Reference proteome</keyword>
<evidence type="ECO:0000256" key="7">
    <source>
        <dbReference type="SAM" id="SignalP"/>
    </source>
</evidence>
<evidence type="ECO:0000259" key="8">
    <source>
        <dbReference type="PROSITE" id="PS51110"/>
    </source>
</evidence>
<proteinExistence type="inferred from homology"/>
<dbReference type="GO" id="GO:0016671">
    <property type="term" value="F:oxidoreductase activity, acting on a sulfur group of donors, disulfide as acceptor"/>
    <property type="evidence" value="ECO:0007669"/>
    <property type="project" value="InterPro"/>
</dbReference>
<keyword evidence="3" id="KW-0964">Secreted</keyword>
<sequence>MAVNMKFVILLSTVAFLQVCVTASACNIPSRFWCDSKEIALQCGVYEQCKKYQWTLRQDATPVDFTLYYESLCPDCKQFIPRILYPTYLKLASITNLTLVPYGNARERQVGSRWEFTCQHGQEECLGNIIATCTIAIVKNIDVYFPFLNCMEATNQQPRTAAEQCATQFKVPLNEILNCTTSDYGNQLEHQMALKTDALVPRHKYVPWVTLNGVHTEAIQYEAQYNLKKLLCDAYQGVKPPACSSV</sequence>